<proteinExistence type="predicted"/>
<gene>
    <name evidence="5" type="ORF">GCM10007901_27520</name>
</gene>
<evidence type="ECO:0000256" key="2">
    <source>
        <dbReference type="ARBA" id="ARBA00022679"/>
    </source>
</evidence>
<dbReference type="EMBL" id="BSOB01000025">
    <property type="protein sequence ID" value="GLQ93801.1"/>
    <property type="molecule type" value="Genomic_DNA"/>
</dbReference>
<dbReference type="PANTHER" id="PTHR13610:SF11">
    <property type="entry name" value="METHYLTRANSFERASE DOMAIN-CONTAINING PROTEIN"/>
    <property type="match status" value="1"/>
</dbReference>
<evidence type="ECO:0000256" key="1">
    <source>
        <dbReference type="ARBA" id="ARBA00022603"/>
    </source>
</evidence>
<keyword evidence="6" id="KW-1185">Reference proteome</keyword>
<protein>
    <recommendedName>
        <fullName evidence="4">Methyltransferase domain-containing protein</fullName>
    </recommendedName>
</protein>
<name>A0ABQ5XTH2_9GAMM</name>
<dbReference type="CDD" id="cd02440">
    <property type="entry name" value="AdoMet_MTases"/>
    <property type="match status" value="1"/>
</dbReference>
<comment type="caution">
    <text evidence="5">The sequence shown here is derived from an EMBL/GenBank/DDBJ whole genome shotgun (WGS) entry which is preliminary data.</text>
</comment>
<keyword evidence="3" id="KW-0949">S-adenosyl-L-methionine</keyword>
<dbReference type="SUPFAM" id="SSF53335">
    <property type="entry name" value="S-adenosyl-L-methionine-dependent methyltransferases"/>
    <property type="match status" value="1"/>
</dbReference>
<organism evidence="5 6">
    <name type="scientific">Dyella acidisoli</name>
    <dbReference type="NCBI Taxonomy" id="1867834"/>
    <lineage>
        <taxon>Bacteria</taxon>
        <taxon>Pseudomonadati</taxon>
        <taxon>Pseudomonadota</taxon>
        <taxon>Gammaproteobacteria</taxon>
        <taxon>Lysobacterales</taxon>
        <taxon>Rhodanobacteraceae</taxon>
        <taxon>Dyella</taxon>
    </lineage>
</organism>
<dbReference type="InterPro" id="IPR026170">
    <property type="entry name" value="FAM173A/B"/>
</dbReference>
<accession>A0ABQ5XTH2</accession>
<dbReference type="PANTHER" id="PTHR13610">
    <property type="entry name" value="METHYLTRANSFERASE DOMAIN-CONTAINING PROTEIN"/>
    <property type="match status" value="1"/>
</dbReference>
<evidence type="ECO:0000256" key="3">
    <source>
        <dbReference type="ARBA" id="ARBA00022691"/>
    </source>
</evidence>
<evidence type="ECO:0000313" key="6">
    <source>
        <dbReference type="Proteomes" id="UP001156670"/>
    </source>
</evidence>
<reference evidence="6" key="1">
    <citation type="journal article" date="2019" name="Int. J. Syst. Evol. Microbiol.">
        <title>The Global Catalogue of Microorganisms (GCM) 10K type strain sequencing project: providing services to taxonomists for standard genome sequencing and annotation.</title>
        <authorList>
            <consortium name="The Broad Institute Genomics Platform"/>
            <consortium name="The Broad Institute Genome Sequencing Center for Infectious Disease"/>
            <person name="Wu L."/>
            <person name="Ma J."/>
        </authorList>
    </citation>
    <scope>NUCLEOTIDE SEQUENCE [LARGE SCALE GENOMIC DNA]</scope>
    <source>
        <strain evidence="6">NBRC 111980</strain>
    </source>
</reference>
<dbReference type="Pfam" id="PF13847">
    <property type="entry name" value="Methyltransf_31"/>
    <property type="match status" value="1"/>
</dbReference>
<keyword evidence="2" id="KW-0808">Transferase</keyword>
<dbReference type="InterPro" id="IPR025714">
    <property type="entry name" value="Methyltranfer_dom"/>
</dbReference>
<keyword evidence="1" id="KW-0489">Methyltransferase</keyword>
<sequence length="260" mass="28986">MRNPDQLERRIDALEQLESWLFHDSWSPLLRQKSEALVAELEAINQRLFQTIRHDIRQGRGAETLRTWAASMSGTHAEESYGSLDTLISGVLDFKEPPDAIDLEPEMVFYQPTPARHIFDFIERASLTHQDVVMDLGAGLGHVTLLTAICTAAQCVGIELQPAHVASARQCADELQVHNAQFIAQDVREADVSRGTVFYLYTPFTGGILRTVLDTLKREAESRAIRLCTLGPCTTVVANEPWLKPDGACSAKRTVLFRSV</sequence>
<feature type="domain" description="Methyltransferase" evidence="4">
    <location>
        <begin position="130"/>
        <end position="191"/>
    </location>
</feature>
<evidence type="ECO:0000313" key="5">
    <source>
        <dbReference type="EMBL" id="GLQ93801.1"/>
    </source>
</evidence>
<dbReference type="Gene3D" id="3.40.50.150">
    <property type="entry name" value="Vaccinia Virus protein VP39"/>
    <property type="match status" value="1"/>
</dbReference>
<dbReference type="Proteomes" id="UP001156670">
    <property type="component" value="Unassembled WGS sequence"/>
</dbReference>
<dbReference type="InterPro" id="IPR029063">
    <property type="entry name" value="SAM-dependent_MTases_sf"/>
</dbReference>
<evidence type="ECO:0000259" key="4">
    <source>
        <dbReference type="Pfam" id="PF13847"/>
    </source>
</evidence>